<dbReference type="Proteomes" id="UP001500630">
    <property type="component" value="Unassembled WGS sequence"/>
</dbReference>
<evidence type="ECO:0000313" key="2">
    <source>
        <dbReference type="Proteomes" id="UP001500630"/>
    </source>
</evidence>
<comment type="caution">
    <text evidence="1">The sequence shown here is derived from an EMBL/GenBank/DDBJ whole genome shotgun (WGS) entry which is preliminary data.</text>
</comment>
<protein>
    <recommendedName>
        <fullName evidence="3">STAS domain-containing protein</fullName>
    </recommendedName>
</protein>
<organism evidence="1 2">
    <name type="scientific">Nonomuraea rosea</name>
    <dbReference type="NCBI Taxonomy" id="638574"/>
    <lineage>
        <taxon>Bacteria</taxon>
        <taxon>Bacillati</taxon>
        <taxon>Actinomycetota</taxon>
        <taxon>Actinomycetes</taxon>
        <taxon>Streptosporangiales</taxon>
        <taxon>Streptosporangiaceae</taxon>
        <taxon>Nonomuraea</taxon>
    </lineage>
</organism>
<reference evidence="2" key="1">
    <citation type="journal article" date="2019" name="Int. J. Syst. Evol. Microbiol.">
        <title>The Global Catalogue of Microorganisms (GCM) 10K type strain sequencing project: providing services to taxonomists for standard genome sequencing and annotation.</title>
        <authorList>
            <consortium name="The Broad Institute Genomics Platform"/>
            <consortium name="The Broad Institute Genome Sequencing Center for Infectious Disease"/>
            <person name="Wu L."/>
            <person name="Ma J."/>
        </authorList>
    </citation>
    <scope>NUCLEOTIDE SEQUENCE [LARGE SCALE GENOMIC DNA]</scope>
    <source>
        <strain evidence="2">JCM 17326</strain>
    </source>
</reference>
<proteinExistence type="predicted"/>
<gene>
    <name evidence="1" type="ORF">GCM10022419_045630</name>
</gene>
<name>A0ABP6X183_9ACTN</name>
<accession>A0ABP6X183</accession>
<dbReference type="EMBL" id="BAABDQ010000009">
    <property type="protein sequence ID" value="GAA3559893.1"/>
    <property type="molecule type" value="Genomic_DNA"/>
</dbReference>
<evidence type="ECO:0008006" key="3">
    <source>
        <dbReference type="Google" id="ProtNLM"/>
    </source>
</evidence>
<keyword evidence="2" id="KW-1185">Reference proteome</keyword>
<sequence length="48" mass="4989">MYFLTLSLTSGRDVVARILEFTGVTDRLPAHGTVEQAVQAAVAAAPSG</sequence>
<evidence type="ECO:0000313" key="1">
    <source>
        <dbReference type="EMBL" id="GAA3559893.1"/>
    </source>
</evidence>